<name>A0A543NGY2_9ACTN</name>
<dbReference type="PANTHER" id="PTHR43466">
    <property type="entry name" value="2-OXO-4-HYDROXY-4-CARBOXY-5-UREIDOIMIDAZOLINE DECARBOXYLASE-RELATED"/>
    <property type="match status" value="1"/>
</dbReference>
<dbReference type="InterPro" id="IPR036778">
    <property type="entry name" value="OHCU_decarboxylase_sf"/>
</dbReference>
<dbReference type="InterPro" id="IPR018020">
    <property type="entry name" value="OHCU_decarboxylase"/>
</dbReference>
<evidence type="ECO:0000256" key="7">
    <source>
        <dbReference type="SAM" id="MobiDB-lite"/>
    </source>
</evidence>
<feature type="domain" description="Oxo-4-hydroxy-4-carboxy-5-ureidoimidazoline decarboxylase" evidence="8">
    <location>
        <begin position="18"/>
        <end position="170"/>
    </location>
</feature>
<evidence type="ECO:0000259" key="8">
    <source>
        <dbReference type="Pfam" id="PF09349"/>
    </source>
</evidence>
<evidence type="ECO:0000313" key="10">
    <source>
        <dbReference type="Proteomes" id="UP000317422"/>
    </source>
</evidence>
<dbReference type="Proteomes" id="UP000317422">
    <property type="component" value="Unassembled WGS sequence"/>
</dbReference>
<comment type="pathway">
    <text evidence="2">Purine metabolism; urate degradation; (S)-allantoin from urate: step 3/3.</text>
</comment>
<proteinExistence type="predicted"/>
<keyword evidence="5" id="KW-0210">Decarboxylase</keyword>
<dbReference type="GO" id="GO:0019628">
    <property type="term" value="P:urate catabolic process"/>
    <property type="evidence" value="ECO:0007669"/>
    <property type="project" value="TreeGrafter"/>
</dbReference>
<evidence type="ECO:0000313" key="9">
    <source>
        <dbReference type="EMBL" id="TQN31082.1"/>
    </source>
</evidence>
<dbReference type="AlphaFoldDB" id="A0A543NGY2"/>
<evidence type="ECO:0000256" key="1">
    <source>
        <dbReference type="ARBA" id="ARBA00001163"/>
    </source>
</evidence>
<reference evidence="9 10" key="1">
    <citation type="submission" date="2019-06" db="EMBL/GenBank/DDBJ databases">
        <title>Sequencing the genomes of 1000 actinobacteria strains.</title>
        <authorList>
            <person name="Klenk H.-P."/>
        </authorList>
    </citation>
    <scope>NUCLEOTIDE SEQUENCE [LARGE SCALE GENOMIC DNA]</scope>
    <source>
        <strain evidence="9 10">DSM 45015</strain>
    </source>
</reference>
<dbReference type="OrthoDB" id="5243781at2"/>
<dbReference type="NCBIfam" id="TIGR03180">
    <property type="entry name" value="UraD_2"/>
    <property type="match status" value="1"/>
</dbReference>
<evidence type="ECO:0000256" key="6">
    <source>
        <dbReference type="ARBA" id="ARBA00023239"/>
    </source>
</evidence>
<gene>
    <name evidence="9" type="ORF">FHX37_0971</name>
</gene>
<keyword evidence="6" id="KW-0456">Lyase</keyword>
<keyword evidence="4" id="KW-0659">Purine metabolism</keyword>
<organism evidence="9 10">
    <name type="scientific">Haloactinospora alba</name>
    <dbReference type="NCBI Taxonomy" id="405555"/>
    <lineage>
        <taxon>Bacteria</taxon>
        <taxon>Bacillati</taxon>
        <taxon>Actinomycetota</taxon>
        <taxon>Actinomycetes</taxon>
        <taxon>Streptosporangiales</taxon>
        <taxon>Nocardiopsidaceae</taxon>
        <taxon>Haloactinospora</taxon>
    </lineage>
</organism>
<dbReference type="EC" id="4.1.1.97" evidence="3"/>
<evidence type="ECO:0000256" key="4">
    <source>
        <dbReference type="ARBA" id="ARBA00022631"/>
    </source>
</evidence>
<evidence type="ECO:0000256" key="5">
    <source>
        <dbReference type="ARBA" id="ARBA00022793"/>
    </source>
</evidence>
<dbReference type="NCBIfam" id="NF010372">
    <property type="entry name" value="PRK13798.1"/>
    <property type="match status" value="1"/>
</dbReference>
<comment type="caution">
    <text evidence="9">The sequence shown here is derived from an EMBL/GenBank/DDBJ whole genome shotgun (WGS) entry which is preliminary data.</text>
</comment>
<feature type="compositionally biased region" description="Polar residues" evidence="7">
    <location>
        <begin position="85"/>
        <end position="97"/>
    </location>
</feature>
<dbReference type="InterPro" id="IPR017595">
    <property type="entry name" value="OHCU_decarboxylase-2"/>
</dbReference>
<dbReference type="SUPFAM" id="SSF158694">
    <property type="entry name" value="UraD-Like"/>
    <property type="match status" value="1"/>
</dbReference>
<dbReference type="EMBL" id="VFQC01000001">
    <property type="protein sequence ID" value="TQN31082.1"/>
    <property type="molecule type" value="Genomic_DNA"/>
</dbReference>
<accession>A0A543NGY2</accession>
<dbReference type="RefSeq" id="WP_141922346.1">
    <property type="nucleotide sequence ID" value="NZ_VFQC01000001.1"/>
</dbReference>
<sequence>MPDSTAAAVTDPGVARVNALATADFRTEFAQCLNIDRWVEALLNERPFSDRTALLDAVDAHARSITDDEVASALARHPRIGDRASGNSTESQWSRGEQSGFAEGATDVQSAFHEGQVEYEKRFGQIYLVCASGRSSEELLADLQSRLDNDPATESRVVADELRKIALLRVGKVLDNT</sequence>
<feature type="region of interest" description="Disordered" evidence="7">
    <location>
        <begin position="76"/>
        <end position="100"/>
    </location>
</feature>
<evidence type="ECO:0000256" key="2">
    <source>
        <dbReference type="ARBA" id="ARBA00004754"/>
    </source>
</evidence>
<evidence type="ECO:0000256" key="3">
    <source>
        <dbReference type="ARBA" id="ARBA00012257"/>
    </source>
</evidence>
<dbReference type="GO" id="GO:0006144">
    <property type="term" value="P:purine nucleobase metabolic process"/>
    <property type="evidence" value="ECO:0007669"/>
    <property type="project" value="UniProtKB-KW"/>
</dbReference>
<keyword evidence="10" id="KW-1185">Reference proteome</keyword>
<dbReference type="Gene3D" id="1.10.3330.10">
    <property type="entry name" value="Oxo-4-hydroxy-4-carboxy-5-ureidoimidazoline decarboxylase"/>
    <property type="match status" value="1"/>
</dbReference>
<protein>
    <recommendedName>
        <fullName evidence="3">2-oxo-4-hydroxy-4-carboxy-5-ureidoimidazoline decarboxylase</fullName>
        <ecNumber evidence="3">4.1.1.97</ecNumber>
    </recommendedName>
</protein>
<dbReference type="PANTHER" id="PTHR43466:SF1">
    <property type="entry name" value="2-OXO-4-HYDROXY-4-CARBOXY-5-UREIDOIMIDAZOLINE DECARBOXYLASE-RELATED"/>
    <property type="match status" value="1"/>
</dbReference>
<dbReference type="Pfam" id="PF09349">
    <property type="entry name" value="OHCU_decarbox"/>
    <property type="match status" value="1"/>
</dbReference>
<dbReference type="GO" id="GO:0051997">
    <property type="term" value="F:2-oxo-4-hydroxy-4-carboxy-5-ureidoimidazoline decarboxylase activity"/>
    <property type="evidence" value="ECO:0007669"/>
    <property type="project" value="UniProtKB-EC"/>
</dbReference>
<comment type="catalytic activity">
    <reaction evidence="1">
        <text>5-hydroxy-2-oxo-4-ureido-2,5-dihydro-1H-imidazole-5-carboxylate + H(+) = (S)-allantoin + CO2</text>
        <dbReference type="Rhea" id="RHEA:26301"/>
        <dbReference type="ChEBI" id="CHEBI:15378"/>
        <dbReference type="ChEBI" id="CHEBI:15678"/>
        <dbReference type="ChEBI" id="CHEBI:16526"/>
        <dbReference type="ChEBI" id="CHEBI:58639"/>
        <dbReference type="EC" id="4.1.1.97"/>
    </reaction>
</comment>